<evidence type="ECO:0000313" key="1">
    <source>
        <dbReference type="EMBL" id="RFU81339.1"/>
    </source>
</evidence>
<keyword evidence="2" id="KW-1185">Reference proteome</keyword>
<dbReference type="AlphaFoldDB" id="A0A395NZ63"/>
<protein>
    <submittedName>
        <fullName evidence="1">Uncharacterized protein</fullName>
    </submittedName>
</protein>
<evidence type="ECO:0000313" key="2">
    <source>
        <dbReference type="Proteomes" id="UP000266272"/>
    </source>
</evidence>
<name>A0A395NZ63_TRIAR</name>
<gene>
    <name evidence="1" type="ORF">TARUN_856</name>
</gene>
<accession>A0A395NZ63</accession>
<dbReference type="OrthoDB" id="10636141at2759"/>
<dbReference type="EMBL" id="PXOA01000056">
    <property type="protein sequence ID" value="RFU81339.1"/>
    <property type="molecule type" value="Genomic_DNA"/>
</dbReference>
<comment type="caution">
    <text evidence="1">The sequence shown here is derived from an EMBL/GenBank/DDBJ whole genome shotgun (WGS) entry which is preliminary data.</text>
</comment>
<dbReference type="Proteomes" id="UP000266272">
    <property type="component" value="Unassembled WGS sequence"/>
</dbReference>
<organism evidence="1 2">
    <name type="scientific">Trichoderma arundinaceum</name>
    <dbReference type="NCBI Taxonomy" id="490622"/>
    <lineage>
        <taxon>Eukaryota</taxon>
        <taxon>Fungi</taxon>
        <taxon>Dikarya</taxon>
        <taxon>Ascomycota</taxon>
        <taxon>Pezizomycotina</taxon>
        <taxon>Sordariomycetes</taxon>
        <taxon>Hypocreomycetidae</taxon>
        <taxon>Hypocreales</taxon>
        <taxon>Hypocreaceae</taxon>
        <taxon>Trichoderma</taxon>
    </lineage>
</organism>
<reference evidence="1 2" key="1">
    <citation type="journal article" date="2018" name="PLoS Pathog.">
        <title>Evolution of structural diversity of trichothecenes, a family of toxins produced by plant pathogenic and entomopathogenic fungi.</title>
        <authorList>
            <person name="Proctor R.H."/>
            <person name="McCormick S.P."/>
            <person name="Kim H.S."/>
            <person name="Cardoza R.E."/>
            <person name="Stanley A.M."/>
            <person name="Lindo L."/>
            <person name="Kelly A."/>
            <person name="Brown D.W."/>
            <person name="Lee T."/>
            <person name="Vaughan M.M."/>
            <person name="Alexander N.J."/>
            <person name="Busman M."/>
            <person name="Gutierrez S."/>
        </authorList>
    </citation>
    <scope>NUCLEOTIDE SEQUENCE [LARGE SCALE GENOMIC DNA]</scope>
    <source>
        <strain evidence="1 2">IBT 40837</strain>
    </source>
</reference>
<sequence>MGAAEPPQPSRLAHWKQAATHSSASLPGAFSYKGLGRRVEGGACEAAAQAAHAIVVPGAGTSATAVAPVRRWKCAVASGPGLFTQRCVALLACAAAASAAAALDAALGTPFCQPFAPPEQANARPREIGRPAVATARCPVRGALRRGQFARSLFLDFSACSNERGCSSPQPFTITINHEPIAAR</sequence>
<proteinExistence type="predicted"/>